<dbReference type="PATRIC" id="fig|582475.4.peg.3594"/>
<comment type="caution">
    <text evidence="2">The sequence shown here is derived from an EMBL/GenBank/DDBJ whole genome shotgun (WGS) entry which is preliminary data.</text>
</comment>
<feature type="transmembrane region" description="Helical" evidence="1">
    <location>
        <begin position="27"/>
        <end position="50"/>
    </location>
</feature>
<keyword evidence="1" id="KW-0812">Transmembrane</keyword>
<gene>
    <name evidence="2" type="ORF">ACZ11_00240</name>
</gene>
<reference evidence="3" key="1">
    <citation type="submission" date="2015-07" db="EMBL/GenBank/DDBJ databases">
        <authorList>
            <consortium name="Consortium for Microbial Forensics and Genomics (microFORGE)"/>
            <person name="Knight B.M."/>
            <person name="Roberts D.P."/>
            <person name="Lin D."/>
            <person name="Hari K."/>
            <person name="Fletcher J."/>
            <person name="Melcher U."/>
            <person name="Blagden T."/>
            <person name="Winegar R.A."/>
        </authorList>
    </citation>
    <scope>NUCLEOTIDE SEQUENCE [LARGE SCALE GENOMIC DNA]</scope>
    <source>
        <strain evidence="3">DSM 23493</strain>
    </source>
</reference>
<dbReference type="GeneID" id="96596751"/>
<proteinExistence type="predicted"/>
<keyword evidence="1" id="KW-1133">Transmembrane helix</keyword>
<organism evidence="2 3">
    <name type="scientific">Lysinibacillus xylanilyticus</name>
    <dbReference type="NCBI Taxonomy" id="582475"/>
    <lineage>
        <taxon>Bacteria</taxon>
        <taxon>Bacillati</taxon>
        <taxon>Bacillota</taxon>
        <taxon>Bacilli</taxon>
        <taxon>Bacillales</taxon>
        <taxon>Bacillaceae</taxon>
        <taxon>Lysinibacillus</taxon>
    </lineage>
</organism>
<dbReference type="EMBL" id="LFXJ01000002">
    <property type="protein sequence ID" value="KMY33553.1"/>
    <property type="molecule type" value="Genomic_DNA"/>
</dbReference>
<dbReference type="RefSeq" id="WP_049662580.1">
    <property type="nucleotide sequence ID" value="NZ_JBIVOC010000005.1"/>
</dbReference>
<keyword evidence="1" id="KW-0472">Membrane</keyword>
<dbReference type="AlphaFoldDB" id="A0A0K9FH70"/>
<protein>
    <submittedName>
        <fullName evidence="2">Uncharacterized protein</fullName>
    </submittedName>
</protein>
<accession>A0A0K9FH70</accession>
<evidence type="ECO:0000313" key="3">
    <source>
        <dbReference type="Proteomes" id="UP000037326"/>
    </source>
</evidence>
<name>A0A0K9FH70_9BACI</name>
<evidence type="ECO:0000256" key="1">
    <source>
        <dbReference type="SAM" id="Phobius"/>
    </source>
</evidence>
<evidence type="ECO:0000313" key="2">
    <source>
        <dbReference type="EMBL" id="KMY33553.1"/>
    </source>
</evidence>
<dbReference type="Proteomes" id="UP000037326">
    <property type="component" value="Unassembled WGS sequence"/>
</dbReference>
<sequence>MATKVVNRTFLCESEVIENTHRGIFEWIFTTIYEVLVTLLSKYVHIVRIFSRVKRYMHDKITDNFIQ</sequence>